<evidence type="ECO:0000313" key="1">
    <source>
        <dbReference type="EMBL" id="EFX69201.1"/>
    </source>
</evidence>
<sequence length="53" mass="5967">MQQNTCQYTTSMMGSNVLGYSKIASNSPLVKRPFKPMALFRWLSQALTHSTIT</sequence>
<dbReference type="KEGG" id="dpx:DAPPUDRAFT_258975"/>
<gene>
    <name evidence="1" type="ORF">DAPPUDRAFT_258975</name>
</gene>
<reference evidence="1 2" key="1">
    <citation type="journal article" date="2011" name="Science">
        <title>The ecoresponsive genome of Daphnia pulex.</title>
        <authorList>
            <person name="Colbourne J.K."/>
            <person name="Pfrender M.E."/>
            <person name="Gilbert D."/>
            <person name="Thomas W.K."/>
            <person name="Tucker A."/>
            <person name="Oakley T.H."/>
            <person name="Tokishita S."/>
            <person name="Aerts A."/>
            <person name="Arnold G.J."/>
            <person name="Basu M.K."/>
            <person name="Bauer D.J."/>
            <person name="Caceres C.E."/>
            <person name="Carmel L."/>
            <person name="Casola C."/>
            <person name="Choi J.H."/>
            <person name="Detter J.C."/>
            <person name="Dong Q."/>
            <person name="Dusheyko S."/>
            <person name="Eads B.D."/>
            <person name="Frohlich T."/>
            <person name="Geiler-Samerotte K.A."/>
            <person name="Gerlach D."/>
            <person name="Hatcher P."/>
            <person name="Jogdeo S."/>
            <person name="Krijgsveld J."/>
            <person name="Kriventseva E.V."/>
            <person name="Kultz D."/>
            <person name="Laforsch C."/>
            <person name="Lindquist E."/>
            <person name="Lopez J."/>
            <person name="Manak J.R."/>
            <person name="Muller J."/>
            <person name="Pangilinan J."/>
            <person name="Patwardhan R.P."/>
            <person name="Pitluck S."/>
            <person name="Pritham E.J."/>
            <person name="Rechtsteiner A."/>
            <person name="Rho M."/>
            <person name="Rogozin I.B."/>
            <person name="Sakarya O."/>
            <person name="Salamov A."/>
            <person name="Schaack S."/>
            <person name="Shapiro H."/>
            <person name="Shiga Y."/>
            <person name="Skalitzky C."/>
            <person name="Smith Z."/>
            <person name="Souvorov A."/>
            <person name="Sung W."/>
            <person name="Tang Z."/>
            <person name="Tsuchiya D."/>
            <person name="Tu H."/>
            <person name="Vos H."/>
            <person name="Wang M."/>
            <person name="Wolf Y.I."/>
            <person name="Yamagata H."/>
            <person name="Yamada T."/>
            <person name="Ye Y."/>
            <person name="Shaw J.R."/>
            <person name="Andrews J."/>
            <person name="Crease T.J."/>
            <person name="Tang H."/>
            <person name="Lucas S.M."/>
            <person name="Robertson H.M."/>
            <person name="Bork P."/>
            <person name="Koonin E.V."/>
            <person name="Zdobnov E.M."/>
            <person name="Grigoriev I.V."/>
            <person name="Lynch M."/>
            <person name="Boore J.L."/>
        </authorList>
    </citation>
    <scope>NUCLEOTIDE SEQUENCE [LARGE SCALE GENOMIC DNA]</scope>
</reference>
<dbReference type="AlphaFoldDB" id="E9HGC5"/>
<evidence type="ECO:0000313" key="2">
    <source>
        <dbReference type="Proteomes" id="UP000000305"/>
    </source>
</evidence>
<dbReference type="Proteomes" id="UP000000305">
    <property type="component" value="Unassembled WGS sequence"/>
</dbReference>
<proteinExistence type="predicted"/>
<name>E9HGC5_DAPPU</name>
<dbReference type="InParanoid" id="E9HGC5"/>
<organism evidence="1 2">
    <name type="scientific">Daphnia pulex</name>
    <name type="common">Water flea</name>
    <dbReference type="NCBI Taxonomy" id="6669"/>
    <lineage>
        <taxon>Eukaryota</taxon>
        <taxon>Metazoa</taxon>
        <taxon>Ecdysozoa</taxon>
        <taxon>Arthropoda</taxon>
        <taxon>Crustacea</taxon>
        <taxon>Branchiopoda</taxon>
        <taxon>Diplostraca</taxon>
        <taxon>Cladocera</taxon>
        <taxon>Anomopoda</taxon>
        <taxon>Daphniidae</taxon>
        <taxon>Daphnia</taxon>
    </lineage>
</organism>
<protein>
    <submittedName>
        <fullName evidence="1">Uncharacterized protein</fullName>
    </submittedName>
</protein>
<dbReference type="HOGENOM" id="CLU_3070769_0_0_1"/>
<dbReference type="EMBL" id="GL732640">
    <property type="protein sequence ID" value="EFX69201.1"/>
    <property type="molecule type" value="Genomic_DNA"/>
</dbReference>
<keyword evidence="2" id="KW-1185">Reference proteome</keyword>
<accession>E9HGC5</accession>